<dbReference type="InterPro" id="IPR005102">
    <property type="entry name" value="Carbo-bd_X2"/>
</dbReference>
<dbReference type="SUPFAM" id="SSF49265">
    <property type="entry name" value="Fibronectin type III"/>
    <property type="match status" value="1"/>
</dbReference>
<dbReference type="Pfam" id="PF02065">
    <property type="entry name" value="Melibiase"/>
    <property type="match status" value="2"/>
</dbReference>
<dbReference type="SUPFAM" id="SSF81296">
    <property type="entry name" value="E set domains"/>
    <property type="match status" value="1"/>
</dbReference>
<dbReference type="InterPro" id="IPR013785">
    <property type="entry name" value="Aldolase_TIM"/>
</dbReference>
<dbReference type="InterPro" id="IPR017853">
    <property type="entry name" value="GH"/>
</dbReference>
<keyword evidence="3" id="KW-0119">Carbohydrate metabolism</keyword>
<dbReference type="PROSITE" id="PS50853">
    <property type="entry name" value="FN3"/>
    <property type="match status" value="1"/>
</dbReference>
<feature type="region of interest" description="Disordered" evidence="5">
    <location>
        <begin position="1832"/>
        <end position="1853"/>
    </location>
</feature>
<dbReference type="Pfam" id="PF03442">
    <property type="entry name" value="CBM_X2"/>
    <property type="match status" value="2"/>
</dbReference>
<dbReference type="PANTHER" id="PTHR43308">
    <property type="entry name" value="OUTER MEMBRANE PROTEIN ALPHA-RELATED"/>
    <property type="match status" value="1"/>
</dbReference>
<evidence type="ECO:0000256" key="5">
    <source>
        <dbReference type="SAM" id="MobiDB-lite"/>
    </source>
</evidence>
<feature type="domain" description="SLH" evidence="7">
    <location>
        <begin position="1921"/>
        <end position="1978"/>
    </location>
</feature>
<protein>
    <recommendedName>
        <fullName evidence="10">S-layer homology domain-containing protein</fullName>
    </recommendedName>
</protein>
<dbReference type="InterPro" id="IPR001119">
    <property type="entry name" value="SLH_dom"/>
</dbReference>
<dbReference type="CDD" id="cd00063">
    <property type="entry name" value="FN3"/>
    <property type="match status" value="1"/>
</dbReference>
<evidence type="ECO:0000259" key="7">
    <source>
        <dbReference type="PROSITE" id="PS51272"/>
    </source>
</evidence>
<keyword evidence="1" id="KW-0732">Signal</keyword>
<gene>
    <name evidence="8" type="ORF">J41TS12_25510</name>
</gene>
<evidence type="ECO:0000256" key="4">
    <source>
        <dbReference type="ARBA" id="ARBA00023326"/>
    </source>
</evidence>
<keyword evidence="2" id="KW-0136">Cellulose degradation</keyword>
<dbReference type="SUPFAM" id="SSF51445">
    <property type="entry name" value="(Trans)glycosidases"/>
    <property type="match status" value="2"/>
</dbReference>
<evidence type="ECO:0000259" key="6">
    <source>
        <dbReference type="PROSITE" id="PS50853"/>
    </source>
</evidence>
<dbReference type="EMBL" id="BORR01000008">
    <property type="protein sequence ID" value="GIO37690.1"/>
    <property type="molecule type" value="Genomic_DNA"/>
</dbReference>
<dbReference type="Gene3D" id="2.60.40.10">
    <property type="entry name" value="Immunoglobulins"/>
    <property type="match status" value="4"/>
</dbReference>
<dbReference type="Gene3D" id="3.20.20.70">
    <property type="entry name" value="Aldolase class I"/>
    <property type="match status" value="2"/>
</dbReference>
<accession>A0A920CFI6</accession>
<organism evidence="8 9">
    <name type="scientific">Paenibacillus antibioticophila</name>
    <dbReference type="NCBI Taxonomy" id="1274374"/>
    <lineage>
        <taxon>Bacteria</taxon>
        <taxon>Bacillati</taxon>
        <taxon>Bacillota</taxon>
        <taxon>Bacilli</taxon>
        <taxon>Bacillales</taxon>
        <taxon>Paenibacillaceae</taxon>
        <taxon>Paenibacillus</taxon>
    </lineage>
</organism>
<dbReference type="Pfam" id="PF00041">
    <property type="entry name" value="fn3"/>
    <property type="match status" value="1"/>
</dbReference>
<feature type="domain" description="Fibronectin type-III" evidence="6">
    <location>
        <begin position="1723"/>
        <end position="1810"/>
    </location>
</feature>
<dbReference type="InterPro" id="IPR014756">
    <property type="entry name" value="Ig_E-set"/>
</dbReference>
<evidence type="ECO:0000256" key="2">
    <source>
        <dbReference type="ARBA" id="ARBA00023001"/>
    </source>
</evidence>
<sequence>MSSGDAYVQYVEGPSGKVWTIGTSQIEKVIKLQDGKFQMTSLINKLAGEPSGKEYMNVGEVSDEFAIKTVIKGDTSGLILSGSDDIWSLEDYSTALGAQGELILKVSLTSPTLRVAKNYQILPDTGVIEEWVEYTNLSSGPATYAEPSLVRSSLMSDAGQNVIVYRMIGDKVSSSPKHTLTQEAVRINGLTTIEGSGADVSHPFVALQYKDTQDGVFFTWDYTGKWLAKVGNNAGITSLQATVYNRLDEENWVFSLNQNETVSMPLSRTGVFVGDTDDMGNAITDYQYKYKWENTNEDFMNIIRFGGYGSDPELIFQKVNSNRYIGGDMIWIDDGWQTNLGDWEWKEGLPIEKYQEYIAKNSQVLGLWMPPWGAEQHAQLMKEHPDWYIEYGSGMDARKTGLDTSDPEVVDYIRGKVSEVQAALGGFMLKTDFNQYKDGFSRAQGVMQVMANFKMDHQDQGLHICSDGAGVLNPGSAALSELILLQDGTPAYSDGYYASMLYPIDKIMTSRGRGDIGSYSKSNRAMLSYAMTVAGKTNGTAEELEPIRQDMDLYRYLKEQGVMGRYVKVYRPSHTLEDNRYYFVQKMSKDGDKGYITVRFDPAYAGVNITLTPKGLNPEAAYTVSTLEGGIASSTKSGAEWMNSGIPLTPLQLGEVVFLNLEDRPGSGNDQIAPASPANVSISNGRYMDRNGIEIIWDEGADNNWISYYEVFKNGQAYDKVSKGTYYFDINGTLSDQYSIRTVDGDGNASNQTDAVQHAPSFQPAVVEFDKAPNRQRDVITELTWNQATEVTDIKLKGATIGSHAYLVGQTQNGRASLTIKKELLATQNVGNLELTVEFDQGYKQLLIVQIVDKSGTTSGDAYVRFEDLGSEKIWTMGTDQIEKVVRIQNSKFIMTSLINKLVSNGGKEYSTHPKTVSDEFTIKPVVPGNTSAPLATGNDSVWTYESHSITKGDQGELILSVSVTGKSIRVTRNYQILPDTGVIEEWTDYTNLKQTDATFAEPRLVRYRVMPDAADKVDVYQVKVGKTGGTTEQALLKHPVNKASLTTIESSDMETNHPFIAMQYRDDQDGLFFTWDYSGKWTAKVGNNAGMTFVQVAVYNKLDTGNWTFTIAPDETFSSPVSRVGVFLGDTDDLGNAITDYQYKYKWSNTNEDYLNLIHYESMSSDAGTVFESISNSRYIGGDLVWLEDGWQTNVGDWGWKDRIPANQYQLYAHANSQYLGLWLPPWGAEQSSQIRRDHPDWLIEHPSGTDPRESGLDTSKPEVIQYIQQKINILQAELGGFALKTDFNLYKDGYSRAQGVLQTLEGYKQTHPDQGLHISSNGADLLHPGSAFYSEMIVAQEGRSGISDGYYTSLLYPIDKLVAAYGREDLRGYTKAGRAELSYQMSVLSSVGQEDLEQFRQDADLYRYLKTQGVMGRYVKVYRPETNSNDKLYFVQKVSQDGSKSYITVRFDPSLEGSTVTVYPKGLNEQEMYIISALEGGMSPERKTGAEWMSGGIVLSPLQTGEVIFLNLEGRPGSGRDQTAPHEPELISVAEAVYMDHTGMELVWNAGWDNNWISYYEIEKNGVSYDKVSKGVRYFDADGLPGDTYRIRTVDGDGNTSQYVSLARDPKAPSIMPNRASFDKNPAKQTDVLIDVTWNSAVGVVEIDQGGMTITEDVYYTVTGNLITLKKEYLVMQEAGEIDLSITFDTGHEAGLTILILDTSGDPADPPADETAPVWPAEKALTASFVTKTSLALSWTSARDNLAVSNYKLFMNGSEIATVTGDVYDYIVRGLTPGMRYTFKTEAGDAAGNWSSDGPGTVITTQAESSGGGWTPVPTPNPVPVIPVRPGKEHDPETEDPGEITEPSVSVEPALPKLTLSDIHSHWAKASIEQATELGFVTGYPDGTFKPNARITRAEIAAMLARALKLPSIDTESRFVDGNFVPLWAQPFVQAVAGAGIVSGYEDGSFRAHKEITRTELIVIIVRALGLDIASGVDIAFKDAGEVAAWAKPYVAAAVEKSLVLGDGAGKFRPNQSVTRAEAITLFLRMLNYEG</sequence>
<feature type="domain" description="SLH" evidence="7">
    <location>
        <begin position="1980"/>
        <end position="2037"/>
    </location>
</feature>
<evidence type="ECO:0000256" key="3">
    <source>
        <dbReference type="ARBA" id="ARBA00023277"/>
    </source>
</evidence>
<evidence type="ECO:0000313" key="9">
    <source>
        <dbReference type="Proteomes" id="UP000681162"/>
    </source>
</evidence>
<dbReference type="InterPro" id="IPR038417">
    <property type="entry name" value="Alpga-gal_N_sf"/>
</dbReference>
<dbReference type="GO" id="GO:0030245">
    <property type="term" value="P:cellulose catabolic process"/>
    <property type="evidence" value="ECO:0007669"/>
    <property type="project" value="UniProtKB-KW"/>
</dbReference>
<reference evidence="8 9" key="1">
    <citation type="submission" date="2021-03" db="EMBL/GenBank/DDBJ databases">
        <title>Antimicrobial resistance genes in bacteria isolated from Japanese honey, and their potential for conferring macrolide and lincosamide resistance in the American foulbrood pathogen Paenibacillus larvae.</title>
        <authorList>
            <person name="Okamoto M."/>
            <person name="Kumagai M."/>
            <person name="Kanamori H."/>
            <person name="Takamatsu D."/>
        </authorList>
    </citation>
    <scope>NUCLEOTIDE SEQUENCE [LARGE SCALE GENOMIC DNA]</scope>
    <source>
        <strain evidence="8 9">J41TS12</strain>
    </source>
</reference>
<proteinExistence type="predicted"/>
<dbReference type="SMART" id="SM00060">
    <property type="entry name" value="FN3"/>
    <property type="match status" value="1"/>
</dbReference>
<dbReference type="Gene3D" id="2.70.98.60">
    <property type="entry name" value="alpha-galactosidase from lactobacil brevis"/>
    <property type="match status" value="1"/>
</dbReference>
<dbReference type="Proteomes" id="UP000681162">
    <property type="component" value="Unassembled WGS sequence"/>
</dbReference>
<keyword evidence="4" id="KW-0624">Polysaccharide degradation</keyword>
<dbReference type="InterPro" id="IPR036116">
    <property type="entry name" value="FN3_sf"/>
</dbReference>
<dbReference type="InterPro" id="IPR051465">
    <property type="entry name" value="Cell_Envelope_Struct_Comp"/>
</dbReference>
<evidence type="ECO:0008006" key="10">
    <source>
        <dbReference type="Google" id="ProtNLM"/>
    </source>
</evidence>
<dbReference type="PROSITE" id="PS51272">
    <property type="entry name" value="SLH"/>
    <property type="match status" value="3"/>
</dbReference>
<keyword evidence="9" id="KW-1185">Reference proteome</keyword>
<dbReference type="InterPro" id="IPR003961">
    <property type="entry name" value="FN3_dom"/>
</dbReference>
<dbReference type="Pfam" id="PF00395">
    <property type="entry name" value="SLH"/>
    <property type="match status" value="3"/>
</dbReference>
<evidence type="ECO:0000313" key="8">
    <source>
        <dbReference type="EMBL" id="GIO37690.1"/>
    </source>
</evidence>
<dbReference type="PANTHER" id="PTHR43308:SF5">
    <property type="entry name" value="S-LAYER PROTEIN _ PEPTIDOGLYCAN ENDO-BETA-N-ACETYLGLUCOSAMINIDASE"/>
    <property type="match status" value="1"/>
</dbReference>
<evidence type="ECO:0000256" key="1">
    <source>
        <dbReference type="ARBA" id="ARBA00022729"/>
    </source>
</evidence>
<comment type="caution">
    <text evidence="8">The sequence shown here is derived from an EMBL/GenBank/DDBJ whole genome shotgun (WGS) entry which is preliminary data.</text>
</comment>
<feature type="domain" description="SLH" evidence="7">
    <location>
        <begin position="1857"/>
        <end position="1920"/>
    </location>
</feature>
<name>A0A920CFI6_9BACL</name>
<dbReference type="InterPro" id="IPR013783">
    <property type="entry name" value="Ig-like_fold"/>
</dbReference>